<name>A0A8J2JLY5_9HEXA</name>
<protein>
    <submittedName>
        <fullName evidence="1">Uncharacterized protein</fullName>
    </submittedName>
</protein>
<reference evidence="1" key="1">
    <citation type="submission" date="2021-06" db="EMBL/GenBank/DDBJ databases">
        <authorList>
            <person name="Hodson N. C."/>
            <person name="Mongue J. A."/>
            <person name="Jaron S. K."/>
        </authorList>
    </citation>
    <scope>NUCLEOTIDE SEQUENCE</scope>
</reference>
<proteinExistence type="predicted"/>
<sequence length="75" mass="8499">MARKIFHFFLENGWPSNRDSIESNFAILSIQQAHAFDVDQFANGLLSTVQTNCTFDSISCHELSNAFARRQDMAS</sequence>
<evidence type="ECO:0000313" key="2">
    <source>
        <dbReference type="Proteomes" id="UP000708208"/>
    </source>
</evidence>
<feature type="non-terminal residue" evidence="1">
    <location>
        <position position="75"/>
    </location>
</feature>
<keyword evidence="2" id="KW-1185">Reference proteome</keyword>
<dbReference type="AlphaFoldDB" id="A0A8J2JLY5"/>
<organism evidence="1 2">
    <name type="scientific">Allacma fusca</name>
    <dbReference type="NCBI Taxonomy" id="39272"/>
    <lineage>
        <taxon>Eukaryota</taxon>
        <taxon>Metazoa</taxon>
        <taxon>Ecdysozoa</taxon>
        <taxon>Arthropoda</taxon>
        <taxon>Hexapoda</taxon>
        <taxon>Collembola</taxon>
        <taxon>Symphypleona</taxon>
        <taxon>Sminthuridae</taxon>
        <taxon>Allacma</taxon>
    </lineage>
</organism>
<gene>
    <name evidence="1" type="ORF">AFUS01_LOCUS757</name>
</gene>
<dbReference type="EMBL" id="CAJVCH010004011">
    <property type="protein sequence ID" value="CAG7651310.1"/>
    <property type="molecule type" value="Genomic_DNA"/>
</dbReference>
<dbReference type="Proteomes" id="UP000708208">
    <property type="component" value="Unassembled WGS sequence"/>
</dbReference>
<evidence type="ECO:0000313" key="1">
    <source>
        <dbReference type="EMBL" id="CAG7651310.1"/>
    </source>
</evidence>
<accession>A0A8J2JLY5</accession>
<comment type="caution">
    <text evidence="1">The sequence shown here is derived from an EMBL/GenBank/DDBJ whole genome shotgun (WGS) entry which is preliminary data.</text>
</comment>